<dbReference type="GO" id="GO:0020035">
    <property type="term" value="P:adhesion of symbiont to microvasculature"/>
    <property type="evidence" value="ECO:0007669"/>
    <property type="project" value="InterPro"/>
</dbReference>
<dbReference type="Pfam" id="PF03805">
    <property type="entry name" value="CLAG"/>
    <property type="match status" value="1"/>
</dbReference>
<reference evidence="2" key="2">
    <citation type="submission" date="2021-05" db="EMBL/GenBank/DDBJ databases">
        <authorList>
            <person name="Pain A."/>
        </authorList>
    </citation>
    <scope>NUCLEOTIDE SEQUENCE</scope>
    <source>
        <strain evidence="2">1802A</strain>
    </source>
</reference>
<dbReference type="InterPro" id="IPR005553">
    <property type="entry name" value="CLAG"/>
</dbReference>
<reference evidence="2" key="1">
    <citation type="journal article" date="2014" name="Nucleic Acids Res.">
        <title>The evolutionary dynamics of variant antigen genes in Babesia reveal a history of genomic innovation underlying host-parasite interaction.</title>
        <authorList>
            <person name="Jackson A.P."/>
            <person name="Otto T.D."/>
            <person name="Darby A."/>
            <person name="Ramaprasad A."/>
            <person name="Xia D."/>
            <person name="Echaide I.E."/>
            <person name="Farber M."/>
            <person name="Gahlot S."/>
            <person name="Gamble J."/>
            <person name="Gupta D."/>
            <person name="Gupta Y."/>
            <person name="Jackson L."/>
            <person name="Malandrin L."/>
            <person name="Malas T.B."/>
            <person name="Moussa E."/>
            <person name="Nair M."/>
            <person name="Reid A.J."/>
            <person name="Sanders M."/>
            <person name="Sharma J."/>
            <person name="Tracey A."/>
            <person name="Quail M.A."/>
            <person name="Weir W."/>
            <person name="Wastling J.M."/>
            <person name="Hall N."/>
            <person name="Willadsen P."/>
            <person name="Lingelbach K."/>
            <person name="Shiels B."/>
            <person name="Tait A."/>
            <person name="Berriman M."/>
            <person name="Allred D.R."/>
            <person name="Pain A."/>
        </authorList>
    </citation>
    <scope>NUCLEOTIDE SEQUENCE</scope>
    <source>
        <strain evidence="2">1802A</strain>
    </source>
</reference>
<protein>
    <submittedName>
        <fullName evidence="2">Membrane protein</fullName>
    </submittedName>
</protein>
<accession>A0AAD9LLQ3</accession>
<comment type="caution">
    <text evidence="2">The sequence shown here is derived from an EMBL/GenBank/DDBJ whole genome shotgun (WGS) entry which is preliminary data.</text>
</comment>
<feature type="region of interest" description="Disordered" evidence="1">
    <location>
        <begin position="63"/>
        <end position="82"/>
    </location>
</feature>
<gene>
    <name evidence="2" type="ORF">X943_000426</name>
</gene>
<proteinExistence type="predicted"/>
<evidence type="ECO:0000313" key="3">
    <source>
        <dbReference type="Proteomes" id="UP001195914"/>
    </source>
</evidence>
<keyword evidence="3" id="KW-1185">Reference proteome</keyword>
<dbReference type="Proteomes" id="UP001195914">
    <property type="component" value="Unassembled WGS sequence"/>
</dbReference>
<organism evidence="2 3">
    <name type="scientific">Babesia divergens</name>
    <dbReference type="NCBI Taxonomy" id="32595"/>
    <lineage>
        <taxon>Eukaryota</taxon>
        <taxon>Sar</taxon>
        <taxon>Alveolata</taxon>
        <taxon>Apicomplexa</taxon>
        <taxon>Aconoidasida</taxon>
        <taxon>Piroplasmida</taxon>
        <taxon>Babesiidae</taxon>
        <taxon>Babesia</taxon>
    </lineage>
</organism>
<name>A0AAD9LLQ3_BABDI</name>
<evidence type="ECO:0000313" key="2">
    <source>
        <dbReference type="EMBL" id="KAK1940237.1"/>
    </source>
</evidence>
<evidence type="ECO:0000256" key="1">
    <source>
        <dbReference type="SAM" id="MobiDB-lite"/>
    </source>
</evidence>
<dbReference type="EMBL" id="JAHBMH010000003">
    <property type="protein sequence ID" value="KAK1940237.1"/>
    <property type="molecule type" value="Genomic_DNA"/>
</dbReference>
<sequence>MIGISRRYSQMCALFTALCAMIIAHIIDVYAISDLKTLSHVPPGGHMDPADIARMRVLSAINKPKPVADTPQDEEPKVDKGETTVKDIFQLPPGEEAPVSTPPDPNATSEVDVMSMEDMSMPNNHENINSLEHSIGINAFLRPFIDSLSEDLRKMLLTQNSANYVATYLRYARKLDMLEKQSYLKIVNLVDIQSESIGFIDFSDKQRGNLLPEVNKEAMKIADITSLLEIGEEALPIGNGEQKKPVMVTRQQPANRNVINLNVVTRNQNSKEDAEYKTWKKNQRVLETVLVKALYLLGGDTQTQDVMARLNNMAAALGYKKADVGNSKGPEMNNPLAQEMGMELFIACGENPFLLGHLATNMLAYVEYQSYFMDVSGRPFYTWLNLVKSGNLDMLDQMCGTKRGPKYKRGANGSITVNKNRTRKDDPYMKPDALFLCNLLEILLSSIHASIDSMGQLLSQHGVPYEHSIGAIANGRRMQAFLCSDPREAAIVVRCDFKSSLLNSGKIYEGKSKDESEELWHKLQEAFDFFKLLSDVSLDGEIPYTWMKMISDPRKYASILEYTLKYDNKMFAGKKSWQEGYKNTEKQLIGTENTYGNMHTGMALALLNNQAHHQTTTNVSGLRRPLLYMSASGVKTWVNNNLTQLQERFGFSPSVILAGNLAPYFRQVTQTVSSGLGHIVLYHMMTTKMPAYHFQADLNSFRGGNMVYNIIESSSMFIPNSLKRGLKWLLRGGLGREFQREKAKHMLLKLLPVELIRKAISSITFVTHSLADMQISQNAAIWGRGLMSGADREAAHFTSGGYMSYVDYTIRQWSDEGYADSIGKRVKNGEELTKEDLEKANMHTIVHTESLKWEKHLNAMILEGYNKFLDLPSIKVLDGKQSLLYEIVKDSKDNLEQTLEDTVFFGRVIPPTVYNNKWKRAFKRAVNVGKMIFNRSLQKVEHAVWFGVKLNYNHIVEVVEELNKISTLLSSTESYNLQEAFGHIIDDAVAVISNQEFRLPQGAEENMGIPSINPLYVRMSPDERKVEFQQGMCGQHCGAIWRALLAFTMNTMRSPASIKTFEKTLSQNKSLKDMDSPEFVNSMRFILKGDAMLHMYDSMLPKKMKHELRAIKYGKAFYFANVMKMASKLLKIMGYTYTSNMLRIQAPYFGNFIVQWDREREKSKSKAIFSYLSIGTMATYSIMQCAEITQHAFDVGSGPVESCFMLIKPPQMHCVLQPAQAIAKSALTIGLQDALSVTVLAVIGPYFFLPMAVHASWQILKHHFKVIHRLDIAASAAFSKMWSKISSSSIAKKLSKWFTNRREHRKTIESQGLLAMKTQEPSPKGAESDGSAVFDELLKSDDNFSYTTFN</sequence>